<sequence>MAAPPAPSRATSVEGANNQSRRRALGRRRPRVL</sequence>
<feature type="compositionally biased region" description="Polar residues" evidence="1">
    <location>
        <begin position="9"/>
        <end position="19"/>
    </location>
</feature>
<protein>
    <submittedName>
        <fullName evidence="2">Uncharacterized protein</fullName>
    </submittedName>
</protein>
<dbReference type="EMBL" id="GBRH01271152">
    <property type="protein sequence ID" value="JAD26743.1"/>
    <property type="molecule type" value="Transcribed_RNA"/>
</dbReference>
<organism evidence="2">
    <name type="scientific">Arundo donax</name>
    <name type="common">Giant reed</name>
    <name type="synonym">Donax arundinaceus</name>
    <dbReference type="NCBI Taxonomy" id="35708"/>
    <lineage>
        <taxon>Eukaryota</taxon>
        <taxon>Viridiplantae</taxon>
        <taxon>Streptophyta</taxon>
        <taxon>Embryophyta</taxon>
        <taxon>Tracheophyta</taxon>
        <taxon>Spermatophyta</taxon>
        <taxon>Magnoliopsida</taxon>
        <taxon>Liliopsida</taxon>
        <taxon>Poales</taxon>
        <taxon>Poaceae</taxon>
        <taxon>PACMAD clade</taxon>
        <taxon>Arundinoideae</taxon>
        <taxon>Arundineae</taxon>
        <taxon>Arundo</taxon>
    </lineage>
</organism>
<evidence type="ECO:0000256" key="1">
    <source>
        <dbReference type="SAM" id="MobiDB-lite"/>
    </source>
</evidence>
<accession>A0A0A8YMD2</accession>
<reference evidence="2" key="2">
    <citation type="journal article" date="2015" name="Data Brief">
        <title>Shoot transcriptome of the giant reed, Arundo donax.</title>
        <authorList>
            <person name="Barrero R.A."/>
            <person name="Guerrero F.D."/>
            <person name="Moolhuijzen P."/>
            <person name="Goolsby J.A."/>
            <person name="Tidwell J."/>
            <person name="Bellgard S.E."/>
            <person name="Bellgard M.I."/>
        </authorList>
    </citation>
    <scope>NUCLEOTIDE SEQUENCE</scope>
    <source>
        <tissue evidence="2">Shoot tissue taken approximately 20 cm above the soil surface</tissue>
    </source>
</reference>
<dbReference type="AlphaFoldDB" id="A0A0A8YMD2"/>
<proteinExistence type="predicted"/>
<evidence type="ECO:0000313" key="2">
    <source>
        <dbReference type="EMBL" id="JAD26743.1"/>
    </source>
</evidence>
<reference evidence="2" key="1">
    <citation type="submission" date="2014-09" db="EMBL/GenBank/DDBJ databases">
        <authorList>
            <person name="Magalhaes I.L.F."/>
            <person name="Oliveira U."/>
            <person name="Santos F.R."/>
            <person name="Vidigal T.H.D.A."/>
            <person name="Brescovit A.D."/>
            <person name="Santos A.J."/>
        </authorList>
    </citation>
    <scope>NUCLEOTIDE SEQUENCE</scope>
    <source>
        <tissue evidence="2">Shoot tissue taken approximately 20 cm above the soil surface</tissue>
    </source>
</reference>
<feature type="compositionally biased region" description="Basic residues" evidence="1">
    <location>
        <begin position="20"/>
        <end position="33"/>
    </location>
</feature>
<feature type="region of interest" description="Disordered" evidence="1">
    <location>
        <begin position="1"/>
        <end position="33"/>
    </location>
</feature>
<name>A0A0A8YMD2_ARUDO</name>